<evidence type="ECO:0000313" key="1">
    <source>
        <dbReference type="EMBL" id="RWU07928.1"/>
    </source>
</evidence>
<evidence type="ECO:0000313" key="2">
    <source>
        <dbReference type="Proteomes" id="UP000288789"/>
    </source>
</evidence>
<sequence>MIEKQWNTDKRLLCYKYLPFNNGSLNVIRNGTLKYTHPSDFNDPFETALVFNIKRLKDYSRSSSPLNMRVAEFKGLSPAERVQNRSRWEHLLRKHLESGQFTEEILQNIGILSMSLNPTSPLMWAHYADCHRGFLVEFEFDTEIASEKDLLDMAPLEVIYSEDRPEIDLTNPDNWRDCVLTKSHEWSYEEEVRIIKNTGKGIHPYNRALFLKSVIAGARISADNYTELQKAVKEASADIERDVALYRARLSERHYKVFVPNHPITDLSSD</sequence>
<dbReference type="OrthoDB" id="4119964at2"/>
<keyword evidence="2" id="KW-1185">Reference proteome</keyword>
<dbReference type="Pfam" id="PF11185">
    <property type="entry name" value="DUF2971"/>
    <property type="match status" value="1"/>
</dbReference>
<accession>A0A443YVK0</accession>
<dbReference type="EMBL" id="RSFE01000020">
    <property type="protein sequence ID" value="RWU07928.1"/>
    <property type="molecule type" value="Genomic_DNA"/>
</dbReference>
<gene>
    <name evidence="1" type="ORF">EGC76_11825</name>
</gene>
<dbReference type="AlphaFoldDB" id="A0A443YVK0"/>
<dbReference type="InterPro" id="IPR021352">
    <property type="entry name" value="DUF2971"/>
</dbReference>
<dbReference type="Proteomes" id="UP000288789">
    <property type="component" value="Unassembled WGS sequence"/>
</dbReference>
<name>A0A443YVK0_9GAMM</name>
<organism evidence="1 2">
    <name type="scientific">Pseudidiomarina gelatinasegens</name>
    <dbReference type="NCBI Taxonomy" id="2487740"/>
    <lineage>
        <taxon>Bacteria</taxon>
        <taxon>Pseudomonadati</taxon>
        <taxon>Pseudomonadota</taxon>
        <taxon>Gammaproteobacteria</taxon>
        <taxon>Alteromonadales</taxon>
        <taxon>Idiomarinaceae</taxon>
        <taxon>Pseudidiomarina</taxon>
    </lineage>
</organism>
<protein>
    <submittedName>
        <fullName evidence="1">DUF2971 domain-containing protein</fullName>
    </submittedName>
</protein>
<proteinExistence type="predicted"/>
<dbReference type="RefSeq" id="WP_128353204.1">
    <property type="nucleotide sequence ID" value="NZ_RSFE01000020.1"/>
</dbReference>
<reference evidence="1 2" key="1">
    <citation type="submission" date="2018-12" db="EMBL/GenBank/DDBJ databases">
        <authorList>
            <person name="Li A."/>
            <person name="Zhang M."/>
            <person name="Zhu H."/>
        </authorList>
    </citation>
    <scope>NUCLEOTIDE SEQUENCE [LARGE SCALE GENOMIC DNA]</scope>
    <source>
        <strain evidence="1 2">R04H25</strain>
    </source>
</reference>
<comment type="caution">
    <text evidence="1">The sequence shown here is derived from an EMBL/GenBank/DDBJ whole genome shotgun (WGS) entry which is preliminary data.</text>
</comment>